<proteinExistence type="predicted"/>
<protein>
    <submittedName>
        <fullName evidence="1">HAD family phosphatase</fullName>
    </submittedName>
</protein>
<accession>A0AA90K9E6</accession>
<dbReference type="InterPro" id="IPR023214">
    <property type="entry name" value="HAD_sf"/>
</dbReference>
<evidence type="ECO:0000313" key="1">
    <source>
        <dbReference type="EMBL" id="MDI5971068.1"/>
    </source>
</evidence>
<organism evidence="1">
    <name type="scientific">Streptantibioticus silvisoli</name>
    <dbReference type="NCBI Taxonomy" id="2705255"/>
    <lineage>
        <taxon>Bacteria</taxon>
        <taxon>Bacillati</taxon>
        <taxon>Actinomycetota</taxon>
        <taxon>Actinomycetes</taxon>
        <taxon>Kitasatosporales</taxon>
        <taxon>Streptomycetaceae</taxon>
        <taxon>Streptantibioticus</taxon>
    </lineage>
</organism>
<dbReference type="RefSeq" id="WP_271316829.1">
    <property type="nucleotide sequence ID" value="NZ_JABXJJ020000019.1"/>
</dbReference>
<reference evidence="1" key="1">
    <citation type="submission" date="2023-05" db="EMBL/GenBank/DDBJ databases">
        <title>Streptantibioticus silvisoli sp. nov., acidotolerant actinomycetes 1 from pine litter.</title>
        <authorList>
            <person name="Swiecimska M."/>
            <person name="Golinska P."/>
            <person name="Sangal V."/>
            <person name="Wachnowicz B."/>
            <person name="Goodfellow M."/>
        </authorList>
    </citation>
    <scope>NUCLEOTIDE SEQUENCE</scope>
    <source>
        <strain evidence="1">SL13</strain>
    </source>
</reference>
<name>A0AA90K9E6_9ACTN</name>
<sequence length="232" mass="25751">MEHPLVQLRLAAINIDGVLLNDTFSPVLRRYLERRGAAYTAQVERRLFSQPRELVGRLFVELTGEAVTPQEAMAAYFTEREEYLRAHPVVVDPGAVGLLERLRALGLRTVCYGGLARGHFDAFLGAHRELFDDPGYVCTDAIRPGVHEIVTEHFDLKYDQALFIDDVARMADATRALGVAFVGHPSRHPDSHQARMMRESGVRHVVDSLAAIDEPLLRVLDAEAAAGTVRTA</sequence>
<dbReference type="Gene3D" id="3.40.50.1000">
    <property type="entry name" value="HAD superfamily/HAD-like"/>
    <property type="match status" value="1"/>
</dbReference>
<dbReference type="EMBL" id="JABXJJ020000019">
    <property type="protein sequence ID" value="MDI5971068.1"/>
    <property type="molecule type" value="Genomic_DNA"/>
</dbReference>
<dbReference type="AlphaFoldDB" id="A0AA90K9E6"/>
<comment type="caution">
    <text evidence="1">The sequence shown here is derived from an EMBL/GenBank/DDBJ whole genome shotgun (WGS) entry which is preliminary data.</text>
</comment>
<dbReference type="SUPFAM" id="SSF56784">
    <property type="entry name" value="HAD-like"/>
    <property type="match status" value="1"/>
</dbReference>
<gene>
    <name evidence="1" type="ORF">POF50_017240</name>
</gene>
<dbReference type="InterPro" id="IPR036412">
    <property type="entry name" value="HAD-like_sf"/>
</dbReference>